<dbReference type="EMBL" id="RBZW01000003">
    <property type="protein sequence ID" value="THE66713.1"/>
    <property type="molecule type" value="Genomic_DNA"/>
</dbReference>
<proteinExistence type="predicted"/>
<dbReference type="RefSeq" id="WP_141462669.1">
    <property type="nucleotide sequence ID" value="NZ_RBZW01000003.1"/>
</dbReference>
<dbReference type="AlphaFoldDB" id="A0A4S3TTH2"/>
<accession>A0A4S3TTH2</accession>
<name>A0A4S3TTH2_9EURY</name>
<organism evidence="1 2">
    <name type="scientific">Salinadaptatus halalkaliphilus</name>
    <dbReference type="NCBI Taxonomy" id="2419781"/>
    <lineage>
        <taxon>Archaea</taxon>
        <taxon>Methanobacteriati</taxon>
        <taxon>Methanobacteriota</taxon>
        <taxon>Stenosarchaea group</taxon>
        <taxon>Halobacteria</taxon>
        <taxon>Halobacteriales</taxon>
        <taxon>Natrialbaceae</taxon>
        <taxon>Salinadaptatus</taxon>
    </lineage>
</organism>
<sequence>MGEQPYERFIDLFSETPVKIYDHAPPDNVQEANIVSGIIGRLREDESVWARREVNLWEMIEVLDGRQRPDAVGKQYQHPIQPDIDLLYCETDGATQQSPLVAVEAKHFAKQTGDGRVMPKLRSNDGFYAGLGQALSLLLMGVEYVFLAHFVSFHPDYWNGENQNDLMTAHRTVTNLYARSICRLIDAFDLPIGYIAAGTRPAADAIAAYPVTVKPPTKNPFVDTTSGNRIRGLLYDSYNSLGQQ</sequence>
<dbReference type="Proteomes" id="UP000318864">
    <property type="component" value="Unassembled WGS sequence"/>
</dbReference>
<dbReference type="OrthoDB" id="381224at2157"/>
<evidence type="ECO:0000313" key="2">
    <source>
        <dbReference type="Proteomes" id="UP000318864"/>
    </source>
</evidence>
<keyword evidence="2" id="KW-1185">Reference proteome</keyword>
<reference evidence="1 2" key="1">
    <citation type="submission" date="2018-10" db="EMBL/GenBank/DDBJ databases">
        <title>Natronolimnobius sp. XQ-INN 246 isolated from Inner Mongolia Autonomous Region of China.</title>
        <authorList>
            <person name="Xue Q."/>
        </authorList>
    </citation>
    <scope>NUCLEOTIDE SEQUENCE [LARGE SCALE GENOMIC DNA]</scope>
    <source>
        <strain evidence="1 2">XQ-INN 246</strain>
    </source>
</reference>
<gene>
    <name evidence="1" type="ORF">D8Y22_00890</name>
</gene>
<protein>
    <submittedName>
        <fullName evidence="1">Uncharacterized protein</fullName>
    </submittedName>
</protein>
<evidence type="ECO:0000313" key="1">
    <source>
        <dbReference type="EMBL" id="THE66713.1"/>
    </source>
</evidence>
<comment type="caution">
    <text evidence="1">The sequence shown here is derived from an EMBL/GenBank/DDBJ whole genome shotgun (WGS) entry which is preliminary data.</text>
</comment>